<dbReference type="GO" id="GO:0005524">
    <property type="term" value="F:ATP binding"/>
    <property type="evidence" value="ECO:0007669"/>
    <property type="project" value="InterPro"/>
</dbReference>
<protein>
    <recommendedName>
        <fullName evidence="17">DNA repair and recombination protein RAD26</fullName>
    </recommendedName>
</protein>
<dbReference type="Pfam" id="PF25875">
    <property type="entry name" value="WHD_Rad26_CSB"/>
    <property type="match status" value="1"/>
</dbReference>
<evidence type="ECO:0000256" key="6">
    <source>
        <dbReference type="ARBA" id="ARBA00022806"/>
    </source>
</evidence>
<dbReference type="GO" id="GO:0006283">
    <property type="term" value="P:transcription-coupled nucleotide-excision repair"/>
    <property type="evidence" value="ECO:0007669"/>
    <property type="project" value="TreeGrafter"/>
</dbReference>
<evidence type="ECO:0000313" key="16">
    <source>
        <dbReference type="Proteomes" id="UP000094801"/>
    </source>
</evidence>
<evidence type="ECO:0000259" key="13">
    <source>
        <dbReference type="PROSITE" id="PS51192"/>
    </source>
</evidence>
<comment type="subcellular location">
    <subcellularLocation>
        <location evidence="1">Nucleus</location>
    </subcellularLocation>
</comment>
<evidence type="ECO:0008006" key="17">
    <source>
        <dbReference type="Google" id="ProtNLM"/>
    </source>
</evidence>
<feature type="domain" description="Helicase C-terminal" evidence="14">
    <location>
        <begin position="632"/>
        <end position="797"/>
    </location>
</feature>
<evidence type="ECO:0000256" key="11">
    <source>
        <dbReference type="SAM" id="Coils"/>
    </source>
</evidence>
<evidence type="ECO:0000256" key="4">
    <source>
        <dbReference type="ARBA" id="ARBA00022763"/>
    </source>
</evidence>
<dbReference type="SMART" id="SM00490">
    <property type="entry name" value="HELICc"/>
    <property type="match status" value="1"/>
</dbReference>
<keyword evidence="7" id="KW-0067">ATP-binding</keyword>
<feature type="region of interest" description="Disordered" evidence="12">
    <location>
        <begin position="919"/>
        <end position="995"/>
    </location>
</feature>
<dbReference type="EMBL" id="KV453853">
    <property type="protein sequence ID" value="ODV85320.1"/>
    <property type="molecule type" value="Genomic_DNA"/>
</dbReference>
<dbReference type="PANTHER" id="PTHR45629">
    <property type="entry name" value="SNF2/RAD54 FAMILY MEMBER"/>
    <property type="match status" value="1"/>
</dbReference>
<evidence type="ECO:0000259" key="14">
    <source>
        <dbReference type="PROSITE" id="PS51194"/>
    </source>
</evidence>
<keyword evidence="6" id="KW-0347">Helicase</keyword>
<keyword evidence="5" id="KW-0378">Hydrolase</keyword>
<dbReference type="Pfam" id="PF00271">
    <property type="entry name" value="Helicase_C"/>
    <property type="match status" value="1"/>
</dbReference>
<dbReference type="InterPro" id="IPR050496">
    <property type="entry name" value="SNF2_RAD54_helicase_repair"/>
</dbReference>
<dbReference type="PROSITE" id="PS51192">
    <property type="entry name" value="HELICASE_ATP_BIND_1"/>
    <property type="match status" value="1"/>
</dbReference>
<dbReference type="OrthoDB" id="413460at2759"/>
<keyword evidence="10" id="KW-0539">Nucleus</keyword>
<name>A0A1E4T0Q9_9ASCO</name>
<evidence type="ECO:0000256" key="5">
    <source>
        <dbReference type="ARBA" id="ARBA00022801"/>
    </source>
</evidence>
<evidence type="ECO:0000313" key="15">
    <source>
        <dbReference type="EMBL" id="ODV85320.1"/>
    </source>
</evidence>
<dbReference type="InterPro" id="IPR027417">
    <property type="entry name" value="P-loop_NTPase"/>
</dbReference>
<dbReference type="GO" id="GO:0008094">
    <property type="term" value="F:ATP-dependent activity, acting on DNA"/>
    <property type="evidence" value="ECO:0007669"/>
    <property type="project" value="TreeGrafter"/>
</dbReference>
<feature type="compositionally biased region" description="Low complexity" evidence="12">
    <location>
        <begin position="948"/>
        <end position="974"/>
    </location>
</feature>
<dbReference type="Pfam" id="PF00176">
    <property type="entry name" value="SNF2-rel_dom"/>
    <property type="match status" value="1"/>
</dbReference>
<dbReference type="GO" id="GO:0016787">
    <property type="term" value="F:hydrolase activity"/>
    <property type="evidence" value="ECO:0007669"/>
    <property type="project" value="UniProtKB-KW"/>
</dbReference>
<dbReference type="SUPFAM" id="SSF52540">
    <property type="entry name" value="P-loop containing nucleoside triphosphate hydrolases"/>
    <property type="match status" value="2"/>
</dbReference>
<proteinExistence type="inferred from homology"/>
<dbReference type="STRING" id="983967.A0A1E4T0Q9"/>
<dbReference type="PANTHER" id="PTHR45629:SF7">
    <property type="entry name" value="DNA EXCISION REPAIR PROTEIN ERCC-6-RELATED"/>
    <property type="match status" value="1"/>
</dbReference>
<dbReference type="SMART" id="SM00487">
    <property type="entry name" value="DEXDc"/>
    <property type="match status" value="1"/>
</dbReference>
<evidence type="ECO:0000256" key="12">
    <source>
        <dbReference type="SAM" id="MobiDB-lite"/>
    </source>
</evidence>
<dbReference type="InterPro" id="IPR049730">
    <property type="entry name" value="SNF2/RAD54-like_C"/>
</dbReference>
<feature type="region of interest" description="Disordered" evidence="12">
    <location>
        <begin position="113"/>
        <end position="133"/>
    </location>
</feature>
<dbReference type="FunFam" id="3.40.50.10810:FF:000039">
    <property type="entry name" value="DNA repair protein Rhp26/Rad26"/>
    <property type="match status" value="1"/>
</dbReference>
<dbReference type="GO" id="GO:0005634">
    <property type="term" value="C:nucleus"/>
    <property type="evidence" value="ECO:0007669"/>
    <property type="project" value="TreeGrafter"/>
</dbReference>
<dbReference type="AlphaFoldDB" id="A0A1E4T0Q9"/>
<evidence type="ECO:0000256" key="7">
    <source>
        <dbReference type="ARBA" id="ARBA00022840"/>
    </source>
</evidence>
<keyword evidence="3" id="KW-0547">Nucleotide-binding</keyword>
<evidence type="ECO:0000256" key="9">
    <source>
        <dbReference type="ARBA" id="ARBA00023204"/>
    </source>
</evidence>
<organism evidence="15 16">
    <name type="scientific">[Candida] arabinofermentans NRRL YB-2248</name>
    <dbReference type="NCBI Taxonomy" id="983967"/>
    <lineage>
        <taxon>Eukaryota</taxon>
        <taxon>Fungi</taxon>
        <taxon>Dikarya</taxon>
        <taxon>Ascomycota</taxon>
        <taxon>Saccharomycotina</taxon>
        <taxon>Pichiomycetes</taxon>
        <taxon>Pichiales</taxon>
        <taxon>Pichiaceae</taxon>
        <taxon>Ogataea</taxon>
        <taxon>Ogataea/Candida clade</taxon>
    </lineage>
</organism>
<evidence type="ECO:0000256" key="1">
    <source>
        <dbReference type="ARBA" id="ARBA00004123"/>
    </source>
</evidence>
<keyword evidence="8" id="KW-0238">DNA-binding</keyword>
<evidence type="ECO:0000256" key="3">
    <source>
        <dbReference type="ARBA" id="ARBA00022741"/>
    </source>
</evidence>
<dbReference type="InterPro" id="IPR058951">
    <property type="entry name" value="WHD_Rad26_CSB-like"/>
</dbReference>
<sequence>MKNGTDQGSAPSTLQSLGVQLMAQDSLEKKVAETADKAMLAREIELDEKRLEKTEKQYKKYTHKISQLQSKLERPNIRISEKEAIRKEIADIKDLDLKPLIADLKDLRKRLAESQKKSSIDTQNQIDDSTTQLPTETKQEFLIRTGKITAFGSSNGFIQDDNAKPENLPNHQNLIAPGLEGLEKINDEEYDYGSVSDDDDEIVEVFPTQANIDDGDEATYQRRLKQWVSRRSRLRAENRPDYVDDPTIEEWRKPHPTNNDAVLNDEFRIPGDIYPSLFDYQKTCVQWLWELYAQKTGGIIGDEMGLGKTVQLISFLAGLHYSGKLDKPILIVCPATVLKQWCNEFHRWWPAMRTVILHSIGTGMTGKKSKKDLDDDEALELLMEQSEYGSKKSLGGLQSDRNAKDLINKVVSKGHVIITTYVGARIYSKYLLPVKWGYVALDEGHKIRNPDSYITLTCKQFKTPNRVILSGTPIQNNLVELWSLFDFVFPGRLGTLPVFQRQFCVPINLGGYANATNVQVQTSYKCAVILRDLIAPYLLRRVKSDVAKDLPKKSEMVLFCKLTSQQRTLYENFLSSEDVTKIVKGSRNALYGIDILRKICNHPDLVDLSVKGKLAPNGTSTKIQERSGKLQVVNTLLDTWVGEGRKVLVFTQTRQMLDILQQFMEAKVRENKMRYNFLRMDGSTPIGSRQTLVDQFNNDPQYPVFLLTTRVGGLGVNLTGASRVIIYDPDWNPSTDLQARERAWRLGQKKDVTIYRLMIAGSIEEKIYHRQIFKQLLTNKILKDPKQKRFFKMNDLYDLFTLGDDNTKGTETADISTASPLNNGKDDDDFLQVSQIKGVSSLQHFEDGSNSNDDGEKEDADLMAGLFKSSGIHSTLEHDSVLNASSDANLIDSEATRIAEEAVKALRESRKETRKTNIGVPTWTGKFGKAGRLQSPQKKKASMSIGGSLSTSRVNSNTTSREGSPSPIVSSSSILASMQKKKQQTMAPKTARRQMVSTEDDAALIRRLSEYMSGIDGFFSTSGAILDNLNVDVSNEKTVKVVRGMLKSICTWDKTKKGWILNEEFR</sequence>
<dbReference type="Gene3D" id="3.40.50.10810">
    <property type="entry name" value="Tandem AAA-ATPase domain"/>
    <property type="match status" value="1"/>
</dbReference>
<dbReference type="InterPro" id="IPR001650">
    <property type="entry name" value="Helicase_C-like"/>
</dbReference>
<comment type="similarity">
    <text evidence="2">Belongs to the SNF2/RAD54 helicase family.</text>
</comment>
<dbReference type="InterPro" id="IPR000330">
    <property type="entry name" value="SNF2_N"/>
</dbReference>
<evidence type="ECO:0000256" key="2">
    <source>
        <dbReference type="ARBA" id="ARBA00007025"/>
    </source>
</evidence>
<dbReference type="InterPro" id="IPR038718">
    <property type="entry name" value="SNF2-like_sf"/>
</dbReference>
<keyword evidence="9" id="KW-0234">DNA repair</keyword>
<evidence type="ECO:0000256" key="8">
    <source>
        <dbReference type="ARBA" id="ARBA00023125"/>
    </source>
</evidence>
<keyword evidence="16" id="KW-1185">Reference proteome</keyword>
<gene>
    <name evidence="15" type="ORF">CANARDRAFT_199401</name>
</gene>
<dbReference type="Gene3D" id="3.40.50.300">
    <property type="entry name" value="P-loop containing nucleotide triphosphate hydrolases"/>
    <property type="match status" value="1"/>
</dbReference>
<dbReference type="Proteomes" id="UP000094801">
    <property type="component" value="Unassembled WGS sequence"/>
</dbReference>
<keyword evidence="4" id="KW-0227">DNA damage</keyword>
<reference evidence="16" key="1">
    <citation type="submission" date="2016-04" db="EMBL/GenBank/DDBJ databases">
        <title>Comparative genomics of biotechnologically important yeasts.</title>
        <authorList>
            <consortium name="DOE Joint Genome Institute"/>
            <person name="Riley R."/>
            <person name="Haridas S."/>
            <person name="Wolfe K.H."/>
            <person name="Lopes M.R."/>
            <person name="Hittinger C.T."/>
            <person name="Goker M."/>
            <person name="Salamov A."/>
            <person name="Wisecaver J."/>
            <person name="Long T.M."/>
            <person name="Aerts A.L."/>
            <person name="Barry K."/>
            <person name="Choi C."/>
            <person name="Clum A."/>
            <person name="Coughlan A.Y."/>
            <person name="Deshpande S."/>
            <person name="Douglass A.P."/>
            <person name="Hanson S.J."/>
            <person name="Klenk H.-P."/>
            <person name="Labutti K."/>
            <person name="Lapidus A."/>
            <person name="Lindquist E."/>
            <person name="Lipzen A."/>
            <person name="Meier-Kolthoff J.P."/>
            <person name="Ohm R.A."/>
            <person name="Otillar R.P."/>
            <person name="Pangilinan J."/>
            <person name="Peng Y."/>
            <person name="Rokas A."/>
            <person name="Rosa C.A."/>
            <person name="Scheuner C."/>
            <person name="Sibirny A.A."/>
            <person name="Slot J.C."/>
            <person name="Stielow J.B."/>
            <person name="Sun H."/>
            <person name="Kurtzman C.P."/>
            <person name="Blackwell M."/>
            <person name="Grigoriev I.V."/>
            <person name="Jeffries T.W."/>
        </authorList>
    </citation>
    <scope>NUCLEOTIDE SEQUENCE [LARGE SCALE GENOMIC DNA]</scope>
    <source>
        <strain evidence="16">NRRL YB-2248</strain>
    </source>
</reference>
<evidence type="ECO:0000256" key="10">
    <source>
        <dbReference type="ARBA" id="ARBA00023242"/>
    </source>
</evidence>
<accession>A0A1E4T0Q9</accession>
<dbReference type="InterPro" id="IPR014001">
    <property type="entry name" value="Helicase_ATP-bd"/>
</dbReference>
<feature type="compositionally biased region" description="Polar residues" evidence="12">
    <location>
        <begin position="120"/>
        <end position="133"/>
    </location>
</feature>
<feature type="coiled-coil region" evidence="11">
    <location>
        <begin position="37"/>
        <end position="71"/>
    </location>
</feature>
<feature type="domain" description="Helicase ATP-binding" evidence="13">
    <location>
        <begin position="289"/>
        <end position="491"/>
    </location>
</feature>
<keyword evidence="11" id="KW-0175">Coiled coil</keyword>
<dbReference type="PROSITE" id="PS51194">
    <property type="entry name" value="HELICASE_CTER"/>
    <property type="match status" value="1"/>
</dbReference>
<dbReference type="CDD" id="cd18793">
    <property type="entry name" value="SF2_C_SNF"/>
    <property type="match status" value="1"/>
</dbReference>
<dbReference type="CDD" id="cd18000">
    <property type="entry name" value="DEXHc_ERCC6"/>
    <property type="match status" value="1"/>
</dbReference>